<comment type="pathway">
    <text evidence="3">Carbohydrate metabolism; tricarboxylic acid cycle; isocitrate from oxaloacetate: step 2/2.</text>
</comment>
<keyword evidence="7" id="KW-0479">Metal-binding</keyword>
<dbReference type="SUPFAM" id="SSF52016">
    <property type="entry name" value="LeuD/IlvD-like"/>
    <property type="match status" value="1"/>
</dbReference>
<comment type="function">
    <text evidence="12">Catalyzes the isomerization of citrate to isocitrate via cis-aconitate.</text>
</comment>
<dbReference type="NCBIfam" id="NF006757">
    <property type="entry name" value="PRK09277.1"/>
    <property type="match status" value="1"/>
</dbReference>
<dbReference type="GO" id="GO:0003994">
    <property type="term" value="F:aconitate hydratase activity"/>
    <property type="evidence" value="ECO:0007669"/>
    <property type="project" value="UniProtKB-EC"/>
</dbReference>
<evidence type="ECO:0000259" key="14">
    <source>
        <dbReference type="Pfam" id="PF00694"/>
    </source>
</evidence>
<comment type="catalytic activity">
    <reaction evidence="11 12">
        <text>citrate = D-threo-isocitrate</text>
        <dbReference type="Rhea" id="RHEA:10336"/>
        <dbReference type="ChEBI" id="CHEBI:15562"/>
        <dbReference type="ChEBI" id="CHEBI:16947"/>
        <dbReference type="EC" id="4.2.1.3"/>
    </reaction>
</comment>
<dbReference type="UniPathway" id="UPA00223">
    <property type="reaction ID" value="UER00718"/>
</dbReference>
<feature type="domain" description="Aconitase A/isopropylmalate dehydratase small subunit swivel" evidence="14">
    <location>
        <begin position="690"/>
        <end position="817"/>
    </location>
</feature>
<evidence type="ECO:0000256" key="9">
    <source>
        <dbReference type="ARBA" id="ARBA00023014"/>
    </source>
</evidence>
<dbReference type="GO" id="GO:0051539">
    <property type="term" value="F:4 iron, 4 sulfur cluster binding"/>
    <property type="evidence" value="ECO:0007669"/>
    <property type="project" value="UniProtKB-KW"/>
</dbReference>
<evidence type="ECO:0000256" key="7">
    <source>
        <dbReference type="ARBA" id="ARBA00022723"/>
    </source>
</evidence>
<dbReference type="NCBIfam" id="NF009520">
    <property type="entry name" value="PRK12881.1"/>
    <property type="match status" value="1"/>
</dbReference>
<dbReference type="Pfam" id="PF00694">
    <property type="entry name" value="Aconitase_C"/>
    <property type="match status" value="1"/>
</dbReference>
<dbReference type="FunFam" id="3.20.19.10:FF:000001">
    <property type="entry name" value="Aconitate hydratase"/>
    <property type="match status" value="1"/>
</dbReference>
<keyword evidence="6 12" id="KW-0004">4Fe-4S</keyword>
<dbReference type="InterPro" id="IPR015931">
    <property type="entry name" value="Acnase/IPM_dHydase_lsu_aba_1/3"/>
</dbReference>
<comment type="caution">
    <text evidence="15">The sequence shown here is derived from an EMBL/GenBank/DDBJ whole genome shotgun (WGS) entry which is preliminary data.</text>
</comment>
<dbReference type="InterPro" id="IPR006249">
    <property type="entry name" value="Aconitase/IRP2"/>
</dbReference>
<evidence type="ECO:0000256" key="1">
    <source>
        <dbReference type="ARBA" id="ARBA00000118"/>
    </source>
</evidence>
<dbReference type="InterPro" id="IPR036008">
    <property type="entry name" value="Aconitase_4Fe-4S_dom"/>
</dbReference>
<dbReference type="CDD" id="cd01580">
    <property type="entry name" value="AcnA_IRP_Swivel"/>
    <property type="match status" value="1"/>
</dbReference>
<dbReference type="GO" id="GO:0006099">
    <property type="term" value="P:tricarboxylic acid cycle"/>
    <property type="evidence" value="ECO:0007669"/>
    <property type="project" value="UniProtKB-UniPathway"/>
</dbReference>
<feature type="domain" description="Aconitase/3-isopropylmalate dehydratase large subunit alpha/beta/alpha" evidence="13">
    <location>
        <begin position="78"/>
        <end position="560"/>
    </location>
</feature>
<dbReference type="InterPro" id="IPR018136">
    <property type="entry name" value="Aconitase_4Fe-4S_BS"/>
</dbReference>
<evidence type="ECO:0000256" key="11">
    <source>
        <dbReference type="ARBA" id="ARBA00023501"/>
    </source>
</evidence>
<dbReference type="PROSITE" id="PS01244">
    <property type="entry name" value="ACONITASE_2"/>
    <property type="match status" value="1"/>
</dbReference>
<gene>
    <name evidence="15" type="primary">acnA</name>
    <name evidence="15" type="ORF">DU478_17650</name>
</gene>
<dbReference type="EMBL" id="QPMK01000016">
    <property type="protein sequence ID" value="RDD65026.1"/>
    <property type="molecule type" value="Genomic_DNA"/>
</dbReference>
<evidence type="ECO:0000256" key="4">
    <source>
        <dbReference type="ARBA" id="ARBA00005026"/>
    </source>
</evidence>
<dbReference type="InterPro" id="IPR000573">
    <property type="entry name" value="AconitaseA/IPMdHydase_ssu_swvl"/>
</dbReference>
<dbReference type="Gene3D" id="6.10.190.10">
    <property type="match status" value="1"/>
</dbReference>
<evidence type="ECO:0000256" key="3">
    <source>
        <dbReference type="ARBA" id="ARBA00004717"/>
    </source>
</evidence>
<evidence type="ECO:0000256" key="6">
    <source>
        <dbReference type="ARBA" id="ARBA00022485"/>
    </source>
</evidence>
<sequence>MGRSLDSLDTSRTMDVGGQPIAYFSLKAAEEAGAGAVTRMPRSLKVLYENLLRHEDGNAVSKDHLLRFADAAAAPDREMEIFFHPTRILMNDSAGIPLMADLAALRAAAARNGADPALVNPQIPADMVVDHSVMVDAYGSKGAFDANLDIEFERNEERYLFLRWAQEAFDNFRVVPPGTGICHQVNLEYLSRGVWTTTDGNTVIAHPETLLGTDSHTPMINGIGVLGWGVGGVEGGTALLGQPVTMMVPRVVGCHLTGRLPTGTTATDLVLTITERLRAHGVVGSFVEFYGDGLRSLSLSDRATLANMAPEYGATMGFFPIDEETLRYLDATARGGEHLELVETYCRTQGLWHDPDEVQPDYAETVKVDLGGIEPSIAGPRRPQDRVLLADAAASFADLAKGYDALPHGAAPVTGQDWTLDHGDVVIASITSCTNTSNPSVMLAAGMLARNAVARGLSVKPWVKTSLAPGSRVVADYLAKMGLQDPLDELGFHLVGFGCMTCMGNSGPLDPAIAEAIENHGVAASAVLSGNRNFEGRIHPHVRSNYICSPPLVVAYALAGSLRTDLTRVPLGTGRDGQDVYLRDIWPTAEELAEAVDRALDPETFRERYGDVFAGEARWKAVKAPASGTFEWNEDSFYMKEPPFFRNIGPTLTDMQDIEGARVLALLGDSITTDHISPVGTITASSAAGQYLQELGIEPKDFNSFAARRVNHEVMIRGAFANIRIRNEMADGREGGWTRDPDSEEIVPIHVAAERQREKGVPLVVVAGKDYGVGSSRDWAAKGTTLLGVRAIIAEGFERIHRSNLIGFGVMPLQFTDGVTWQTLGLDGSETFDIGGIAEGLEPRRLLPCRITRADGSVTETDLVCRLDTAVELDYYRNGGSLHYVLRNAMGHA</sequence>
<evidence type="ECO:0000256" key="5">
    <source>
        <dbReference type="ARBA" id="ARBA00007185"/>
    </source>
</evidence>
<dbReference type="Gene3D" id="3.20.19.10">
    <property type="entry name" value="Aconitase, domain 4"/>
    <property type="match status" value="1"/>
</dbReference>
<dbReference type="PRINTS" id="PR00415">
    <property type="entry name" value="ACONITASE"/>
</dbReference>
<comment type="pathway">
    <text evidence="4">Organic acid metabolism; propanoate degradation.</text>
</comment>
<reference evidence="15 16" key="1">
    <citation type="submission" date="2018-07" db="EMBL/GenBank/DDBJ databases">
        <title>Thalassococcus profundi sp. nov., a marine bacterium isolated from deep seawater of Okinawa Trough.</title>
        <authorList>
            <person name="Yu M."/>
        </authorList>
    </citation>
    <scope>NUCLEOTIDE SEQUENCE [LARGE SCALE GENOMIC DNA]</scope>
    <source>
        <strain evidence="15 16">WRAS1</strain>
    </source>
</reference>
<dbReference type="PANTHER" id="PTHR11670">
    <property type="entry name" value="ACONITASE/IRON-RESPONSIVE ELEMENT FAMILY MEMBER"/>
    <property type="match status" value="1"/>
</dbReference>
<evidence type="ECO:0000313" key="16">
    <source>
        <dbReference type="Proteomes" id="UP000253977"/>
    </source>
</evidence>
<dbReference type="EC" id="4.2.1.3" evidence="12"/>
<organism evidence="15 16">
    <name type="scientific">Thalassococcus profundi</name>
    <dbReference type="NCBI Taxonomy" id="2282382"/>
    <lineage>
        <taxon>Bacteria</taxon>
        <taxon>Pseudomonadati</taxon>
        <taxon>Pseudomonadota</taxon>
        <taxon>Alphaproteobacteria</taxon>
        <taxon>Rhodobacterales</taxon>
        <taxon>Roseobacteraceae</taxon>
        <taxon>Thalassococcus</taxon>
    </lineage>
</organism>
<evidence type="ECO:0000256" key="10">
    <source>
        <dbReference type="ARBA" id="ARBA00023239"/>
    </source>
</evidence>
<protein>
    <recommendedName>
        <fullName evidence="12">Aconitate hydratase</fullName>
        <shortName evidence="12">Aconitase</shortName>
        <ecNumber evidence="12">4.2.1.3</ecNumber>
    </recommendedName>
</protein>
<evidence type="ECO:0000259" key="13">
    <source>
        <dbReference type="Pfam" id="PF00330"/>
    </source>
</evidence>
<dbReference type="Gene3D" id="3.30.499.10">
    <property type="entry name" value="Aconitase, domain 3"/>
    <property type="match status" value="2"/>
</dbReference>
<keyword evidence="10 12" id="KW-0456">Lyase</keyword>
<keyword evidence="9 12" id="KW-0411">Iron-sulfur</keyword>
<accession>A0A369TPY6</accession>
<dbReference type="OrthoDB" id="9764318at2"/>
<proteinExistence type="inferred from homology"/>
<dbReference type="GO" id="GO:0047456">
    <property type="term" value="F:2-methylisocitrate dehydratase activity"/>
    <property type="evidence" value="ECO:0007669"/>
    <property type="project" value="UniProtKB-EC"/>
</dbReference>
<comment type="cofactor">
    <cofactor evidence="2">
        <name>[4Fe-4S] cluster</name>
        <dbReference type="ChEBI" id="CHEBI:49883"/>
    </cofactor>
</comment>
<dbReference type="SUPFAM" id="SSF53732">
    <property type="entry name" value="Aconitase iron-sulfur domain"/>
    <property type="match status" value="1"/>
</dbReference>
<comment type="similarity">
    <text evidence="5 12">Belongs to the aconitase/IPM isomerase family.</text>
</comment>
<dbReference type="PROSITE" id="PS00450">
    <property type="entry name" value="ACONITASE_1"/>
    <property type="match status" value="1"/>
</dbReference>
<evidence type="ECO:0000256" key="12">
    <source>
        <dbReference type="RuleBase" id="RU361275"/>
    </source>
</evidence>
<name>A0A369TPY6_9RHOB</name>
<dbReference type="RefSeq" id="WP_114512286.1">
    <property type="nucleotide sequence ID" value="NZ_QPMK01000016.1"/>
</dbReference>
<dbReference type="AlphaFoldDB" id="A0A369TPY6"/>
<dbReference type="GO" id="GO:0046872">
    <property type="term" value="F:metal ion binding"/>
    <property type="evidence" value="ECO:0007669"/>
    <property type="project" value="UniProtKB-KW"/>
</dbReference>
<evidence type="ECO:0000256" key="2">
    <source>
        <dbReference type="ARBA" id="ARBA00001966"/>
    </source>
</evidence>
<dbReference type="InterPro" id="IPR001030">
    <property type="entry name" value="Acoase/IPM_deHydtase_lsu_aba"/>
</dbReference>
<keyword evidence="8 12" id="KW-0408">Iron</keyword>
<dbReference type="Pfam" id="PF00330">
    <property type="entry name" value="Aconitase"/>
    <property type="match status" value="1"/>
</dbReference>
<comment type="catalytic activity">
    <reaction evidence="1">
        <text>(2S,3R)-3-hydroxybutane-1,2,3-tricarboxylate = 2-methyl-cis-aconitate + H2O</text>
        <dbReference type="Rhea" id="RHEA:17941"/>
        <dbReference type="ChEBI" id="CHEBI:15377"/>
        <dbReference type="ChEBI" id="CHEBI:57429"/>
        <dbReference type="ChEBI" id="CHEBI:57872"/>
        <dbReference type="EC" id="4.2.1.99"/>
    </reaction>
</comment>
<evidence type="ECO:0000256" key="8">
    <source>
        <dbReference type="ARBA" id="ARBA00023004"/>
    </source>
</evidence>
<dbReference type="InterPro" id="IPR044137">
    <property type="entry name" value="AcnA_IRP_Swivel"/>
</dbReference>
<dbReference type="NCBIfam" id="TIGR01341">
    <property type="entry name" value="aconitase_1"/>
    <property type="match status" value="1"/>
</dbReference>
<keyword evidence="16" id="KW-1185">Reference proteome</keyword>
<dbReference type="InterPro" id="IPR015928">
    <property type="entry name" value="Aconitase/3IPM_dehydase_swvl"/>
</dbReference>
<evidence type="ECO:0000313" key="15">
    <source>
        <dbReference type="EMBL" id="RDD65026.1"/>
    </source>
</evidence>
<dbReference type="Proteomes" id="UP000253977">
    <property type="component" value="Unassembled WGS sequence"/>
</dbReference>